<dbReference type="InterPro" id="IPR016071">
    <property type="entry name" value="Staphylococal_nuclease_OB-fold"/>
</dbReference>
<keyword evidence="4" id="KW-0812">Transmembrane</keyword>
<dbReference type="PROSITE" id="PS50830">
    <property type="entry name" value="TNASE_3"/>
    <property type="match status" value="1"/>
</dbReference>
<name>A0A3N9UTY4_9BACI</name>
<dbReference type="Proteomes" id="UP000274033">
    <property type="component" value="Unassembled WGS sequence"/>
</dbReference>
<feature type="domain" description="TNase-like" evidence="5">
    <location>
        <begin position="71"/>
        <end position="194"/>
    </location>
</feature>
<comment type="caution">
    <text evidence="6">The sequence shown here is derived from an EMBL/GenBank/DDBJ whole genome shotgun (WGS) entry which is preliminary data.</text>
</comment>
<dbReference type="PANTHER" id="PTHR12302:SF3">
    <property type="entry name" value="SERINE_THREONINE-PROTEIN KINASE 31"/>
    <property type="match status" value="1"/>
</dbReference>
<evidence type="ECO:0000259" key="5">
    <source>
        <dbReference type="PROSITE" id="PS50830"/>
    </source>
</evidence>
<protein>
    <submittedName>
        <fullName evidence="6">Micrococcal nuclease</fullName>
    </submittedName>
</protein>
<keyword evidence="1" id="KW-0540">Nuclease</keyword>
<dbReference type="SUPFAM" id="SSF50199">
    <property type="entry name" value="Staphylococcal nuclease"/>
    <property type="match status" value="1"/>
</dbReference>
<accession>A0A3N9UTY4</accession>
<feature type="transmembrane region" description="Helical" evidence="4">
    <location>
        <begin position="12"/>
        <end position="30"/>
    </location>
</feature>
<dbReference type="EMBL" id="RRCT01000004">
    <property type="protein sequence ID" value="RQW75356.1"/>
    <property type="molecule type" value="Genomic_DNA"/>
</dbReference>
<dbReference type="InterPro" id="IPR035437">
    <property type="entry name" value="SNase_OB-fold_sf"/>
</dbReference>
<dbReference type="Gene3D" id="2.40.50.90">
    <property type="match status" value="1"/>
</dbReference>
<keyword evidence="4" id="KW-0472">Membrane</keyword>
<evidence type="ECO:0000313" key="7">
    <source>
        <dbReference type="Proteomes" id="UP000274033"/>
    </source>
</evidence>
<dbReference type="SMART" id="SM00318">
    <property type="entry name" value="SNc"/>
    <property type="match status" value="1"/>
</dbReference>
<dbReference type="AlphaFoldDB" id="A0A3N9UTY4"/>
<gene>
    <name evidence="6" type="ORF">EBB45_06300</name>
</gene>
<evidence type="ECO:0000256" key="3">
    <source>
        <dbReference type="ARBA" id="ARBA00022801"/>
    </source>
</evidence>
<reference evidence="6 7" key="1">
    <citation type="journal article" date="2013" name="J. Microbiol.">
        <title>Lysinibacillus chungkukjangi sp. nov., isolated from Chungkukjang, Korean fermented soybean food.</title>
        <authorList>
            <person name="Kim S.J."/>
            <person name="Jang Y.H."/>
            <person name="Hamada M."/>
            <person name="Ahn J.H."/>
            <person name="Weon H.Y."/>
            <person name="Suzuki K."/>
            <person name="Whang K.S."/>
            <person name="Kwon S.W."/>
        </authorList>
    </citation>
    <scope>NUCLEOTIDE SEQUENCE [LARGE SCALE GENOMIC DNA]</scope>
    <source>
        <strain evidence="6 7">MCCC 1A12701</strain>
    </source>
</reference>
<organism evidence="6 7">
    <name type="scientific">Lysinibacillus composti</name>
    <dbReference type="NCBI Taxonomy" id="720633"/>
    <lineage>
        <taxon>Bacteria</taxon>
        <taxon>Bacillati</taxon>
        <taxon>Bacillota</taxon>
        <taxon>Bacilli</taxon>
        <taxon>Bacillales</taxon>
        <taxon>Bacillaceae</taxon>
        <taxon>Lysinibacillus</taxon>
    </lineage>
</organism>
<dbReference type="GO" id="GO:0016787">
    <property type="term" value="F:hydrolase activity"/>
    <property type="evidence" value="ECO:0007669"/>
    <property type="project" value="UniProtKB-KW"/>
</dbReference>
<evidence type="ECO:0000313" key="6">
    <source>
        <dbReference type="EMBL" id="RQW75356.1"/>
    </source>
</evidence>
<dbReference type="Pfam" id="PF00565">
    <property type="entry name" value="SNase"/>
    <property type="match status" value="1"/>
</dbReference>
<keyword evidence="4" id="KW-1133">Transmembrane helix</keyword>
<dbReference type="PANTHER" id="PTHR12302">
    <property type="entry name" value="EBNA2 BINDING PROTEIN P100"/>
    <property type="match status" value="1"/>
</dbReference>
<sequence length="210" mass="24358">MRFILMIDLKTILTTGIVMISVIIYLLFFYPSKESTTTDLDNEDGYKITPEYAMKLTGNELIPVEYISTNDGDTFRVKVNGKVKRVRLLMIDTPEMNYEEQNPMPYAEEAKEFTSTLLENASKIEILFDIGDETDHYGRLLSYVFVDGVLLQEALIKEGYAGVRFIYEPNNTLEEDLKEIQLVAENKKINIWENENYLQKDGYHPEIIQQ</sequence>
<keyword evidence="7" id="KW-1185">Reference proteome</keyword>
<evidence type="ECO:0000256" key="2">
    <source>
        <dbReference type="ARBA" id="ARBA00022759"/>
    </source>
</evidence>
<keyword evidence="2" id="KW-0255">Endonuclease</keyword>
<proteinExistence type="predicted"/>
<keyword evidence="3" id="KW-0378">Hydrolase</keyword>
<dbReference type="GO" id="GO:0004519">
    <property type="term" value="F:endonuclease activity"/>
    <property type="evidence" value="ECO:0007669"/>
    <property type="project" value="UniProtKB-KW"/>
</dbReference>
<evidence type="ECO:0000256" key="1">
    <source>
        <dbReference type="ARBA" id="ARBA00022722"/>
    </source>
</evidence>
<evidence type="ECO:0000256" key="4">
    <source>
        <dbReference type="SAM" id="Phobius"/>
    </source>
</evidence>